<proteinExistence type="predicted"/>
<dbReference type="SUPFAM" id="SSF74924">
    <property type="entry name" value="Cap-Gly domain"/>
    <property type="match status" value="1"/>
</dbReference>
<comment type="caution">
    <text evidence="1">The sequence shown here is derived from an EMBL/GenBank/DDBJ whole genome shotgun (WGS) entry which is preliminary data.</text>
</comment>
<dbReference type="InterPro" id="IPR036859">
    <property type="entry name" value="CAP-Gly_dom_sf"/>
</dbReference>
<gene>
    <name evidence="1" type="ORF">RFI_19981</name>
</gene>
<dbReference type="Proteomes" id="UP000023152">
    <property type="component" value="Unassembled WGS sequence"/>
</dbReference>
<keyword evidence="2" id="KW-1185">Reference proteome</keyword>
<organism evidence="1 2">
    <name type="scientific">Reticulomyxa filosa</name>
    <dbReference type="NCBI Taxonomy" id="46433"/>
    <lineage>
        <taxon>Eukaryota</taxon>
        <taxon>Sar</taxon>
        <taxon>Rhizaria</taxon>
        <taxon>Retaria</taxon>
        <taxon>Foraminifera</taxon>
        <taxon>Monothalamids</taxon>
        <taxon>Reticulomyxidae</taxon>
        <taxon>Reticulomyxa</taxon>
    </lineage>
</organism>
<sequence>MYTYMYTYIKGTVHYISQNGINDNESIGIELDKSLAQGHDGKYNFSTRHDYGLFRWRNYRIEIVHLWPNGGNGNVNSKSISPLSLSKGHGSGSCLNDFLANATDGTVKWPTTTRMSGASHWSESGLWDPNANDGTFNGQTLFQTKMGSGLFTQRQ</sequence>
<reference evidence="1 2" key="1">
    <citation type="journal article" date="2013" name="Curr. Biol.">
        <title>The Genome of the Foraminiferan Reticulomyxa filosa.</title>
        <authorList>
            <person name="Glockner G."/>
            <person name="Hulsmann N."/>
            <person name="Schleicher M."/>
            <person name="Noegel A.A."/>
            <person name="Eichinger L."/>
            <person name="Gallinger C."/>
            <person name="Pawlowski J."/>
            <person name="Sierra R."/>
            <person name="Euteneuer U."/>
            <person name="Pillet L."/>
            <person name="Moustafa A."/>
            <person name="Platzer M."/>
            <person name="Groth M."/>
            <person name="Szafranski K."/>
            <person name="Schliwa M."/>
        </authorList>
    </citation>
    <scope>NUCLEOTIDE SEQUENCE [LARGE SCALE GENOMIC DNA]</scope>
</reference>
<name>X6MTQ6_RETFI</name>
<dbReference type="EMBL" id="ASPP01016839">
    <property type="protein sequence ID" value="ETO17343.1"/>
    <property type="molecule type" value="Genomic_DNA"/>
</dbReference>
<evidence type="ECO:0000313" key="1">
    <source>
        <dbReference type="EMBL" id="ETO17343.1"/>
    </source>
</evidence>
<dbReference type="AlphaFoldDB" id="X6MTQ6"/>
<evidence type="ECO:0000313" key="2">
    <source>
        <dbReference type="Proteomes" id="UP000023152"/>
    </source>
</evidence>
<protein>
    <submittedName>
        <fullName evidence="1">Uncharacterized protein</fullName>
    </submittedName>
</protein>
<accession>X6MTQ6</accession>